<dbReference type="AlphaFoldDB" id="A0A918AQE5"/>
<gene>
    <name evidence="2" type="ORF">GCM10010185_47660</name>
</gene>
<organism evidence="2 3">
    <name type="scientific">Saccharothrix coeruleofusca</name>
    <dbReference type="NCBI Taxonomy" id="33919"/>
    <lineage>
        <taxon>Bacteria</taxon>
        <taxon>Bacillati</taxon>
        <taxon>Actinomycetota</taxon>
        <taxon>Actinomycetes</taxon>
        <taxon>Pseudonocardiales</taxon>
        <taxon>Pseudonocardiaceae</taxon>
        <taxon>Saccharothrix</taxon>
    </lineage>
</organism>
<feature type="compositionally biased region" description="Basic and acidic residues" evidence="1">
    <location>
        <begin position="79"/>
        <end position="90"/>
    </location>
</feature>
<evidence type="ECO:0000256" key="1">
    <source>
        <dbReference type="SAM" id="MobiDB-lite"/>
    </source>
</evidence>
<reference evidence="2" key="1">
    <citation type="journal article" date="2014" name="Int. J. Syst. Evol. Microbiol.">
        <title>Complete genome sequence of Corynebacterium casei LMG S-19264T (=DSM 44701T), isolated from a smear-ripened cheese.</title>
        <authorList>
            <consortium name="US DOE Joint Genome Institute (JGI-PGF)"/>
            <person name="Walter F."/>
            <person name="Albersmeier A."/>
            <person name="Kalinowski J."/>
            <person name="Ruckert C."/>
        </authorList>
    </citation>
    <scope>NUCLEOTIDE SEQUENCE</scope>
    <source>
        <strain evidence="2">JCM 3313</strain>
    </source>
</reference>
<sequence length="99" mass="10789">MAAGFQVNPDDLDTFSDNLDALVAQLDESVTVLNGVHFDPLVFGIVGQFFSIAARIKVDKAKDVIGQYRDAITSARDNTKETAKTYRETESGISDTFKG</sequence>
<evidence type="ECO:0000313" key="3">
    <source>
        <dbReference type="Proteomes" id="UP000639606"/>
    </source>
</evidence>
<reference evidence="2" key="2">
    <citation type="submission" date="2020-09" db="EMBL/GenBank/DDBJ databases">
        <authorList>
            <person name="Sun Q."/>
            <person name="Ohkuma M."/>
        </authorList>
    </citation>
    <scope>NUCLEOTIDE SEQUENCE</scope>
    <source>
        <strain evidence="2">JCM 3313</strain>
    </source>
</reference>
<protein>
    <recommendedName>
        <fullName evidence="4">Excreted virulence factor EspC (Type VII ESX diderm)</fullName>
    </recommendedName>
</protein>
<comment type="caution">
    <text evidence="2">The sequence shown here is derived from an EMBL/GenBank/DDBJ whole genome shotgun (WGS) entry which is preliminary data.</text>
</comment>
<proteinExistence type="predicted"/>
<keyword evidence="3" id="KW-1185">Reference proteome</keyword>
<dbReference type="GO" id="GO:0009306">
    <property type="term" value="P:protein secretion"/>
    <property type="evidence" value="ECO:0007669"/>
    <property type="project" value="InterPro"/>
</dbReference>
<dbReference type="RefSeq" id="WP_189225511.1">
    <property type="nucleotide sequence ID" value="NZ_BMRG01000010.1"/>
</dbReference>
<dbReference type="Proteomes" id="UP000639606">
    <property type="component" value="Unassembled WGS sequence"/>
</dbReference>
<dbReference type="InterPro" id="IPR022536">
    <property type="entry name" value="EspC"/>
</dbReference>
<accession>A0A918AQE5</accession>
<feature type="region of interest" description="Disordered" evidence="1">
    <location>
        <begin position="79"/>
        <end position="99"/>
    </location>
</feature>
<dbReference type="EMBL" id="BMRG01000010">
    <property type="protein sequence ID" value="GGP69114.1"/>
    <property type="molecule type" value="Genomic_DNA"/>
</dbReference>
<evidence type="ECO:0008006" key="4">
    <source>
        <dbReference type="Google" id="ProtNLM"/>
    </source>
</evidence>
<name>A0A918AQE5_9PSEU</name>
<dbReference type="Pfam" id="PF10824">
    <property type="entry name" value="T7SS_ESX_EspC"/>
    <property type="match status" value="1"/>
</dbReference>
<evidence type="ECO:0000313" key="2">
    <source>
        <dbReference type="EMBL" id="GGP69114.1"/>
    </source>
</evidence>